<comment type="catalytic activity">
    <reaction evidence="11">
        <text>a very-long-chain acyl-CoA + malonyl-CoA + H(+) = a very-long-chain 3-oxoacyl-CoA + CO2 + CoA</text>
        <dbReference type="Rhea" id="RHEA:32727"/>
        <dbReference type="ChEBI" id="CHEBI:15378"/>
        <dbReference type="ChEBI" id="CHEBI:16526"/>
        <dbReference type="ChEBI" id="CHEBI:57287"/>
        <dbReference type="ChEBI" id="CHEBI:57384"/>
        <dbReference type="ChEBI" id="CHEBI:90725"/>
        <dbReference type="ChEBI" id="CHEBI:90736"/>
        <dbReference type="EC" id="2.3.1.199"/>
    </reaction>
</comment>
<dbReference type="UniPathway" id="UPA00094"/>
<dbReference type="PANTHER" id="PTHR11157">
    <property type="entry name" value="FATTY ACID ACYL TRANSFERASE-RELATED"/>
    <property type="match status" value="1"/>
</dbReference>
<evidence type="ECO:0000256" key="5">
    <source>
        <dbReference type="ARBA" id="ARBA00022692"/>
    </source>
</evidence>
<dbReference type="EMBL" id="KZ269997">
    <property type="protein sequence ID" value="OZC09092.1"/>
    <property type="molecule type" value="Genomic_DNA"/>
</dbReference>
<dbReference type="GO" id="GO:0030148">
    <property type="term" value="P:sphingolipid biosynthetic process"/>
    <property type="evidence" value="ECO:0007669"/>
    <property type="project" value="TreeGrafter"/>
</dbReference>
<accession>A0A238BV03</accession>
<comment type="subcellular location">
    <subcellularLocation>
        <location evidence="1">Membrane</location>
        <topology evidence="1">Multi-pass membrane protein</topology>
    </subcellularLocation>
</comment>
<evidence type="ECO:0000256" key="7">
    <source>
        <dbReference type="ARBA" id="ARBA00022989"/>
    </source>
</evidence>
<dbReference type="GO" id="GO:0034625">
    <property type="term" value="P:fatty acid elongation, monounsaturated fatty acid"/>
    <property type="evidence" value="ECO:0007669"/>
    <property type="project" value="TreeGrafter"/>
</dbReference>
<feature type="transmembrane region" description="Helical" evidence="11">
    <location>
        <begin position="322"/>
        <end position="343"/>
    </location>
</feature>
<dbReference type="OrthoDB" id="10259681at2759"/>
<feature type="transmembrane region" description="Helical" evidence="11">
    <location>
        <begin position="444"/>
        <end position="464"/>
    </location>
</feature>
<protein>
    <recommendedName>
        <fullName evidence="11">Elongation of very long chain fatty acids protein</fullName>
        <ecNumber evidence="11">2.3.1.199</ecNumber>
    </recommendedName>
    <alternativeName>
        <fullName evidence="11">Very-long-chain 3-oxoacyl-CoA synthase</fullName>
    </alternativeName>
</protein>
<gene>
    <name evidence="12" type="ORF">X798_03839</name>
</gene>
<comment type="similarity">
    <text evidence="11">Belongs to the ELO family.</text>
</comment>
<dbReference type="GO" id="GO:0005789">
    <property type="term" value="C:endoplasmic reticulum membrane"/>
    <property type="evidence" value="ECO:0007669"/>
    <property type="project" value="TreeGrafter"/>
</dbReference>
<evidence type="ECO:0000256" key="11">
    <source>
        <dbReference type="RuleBase" id="RU361115"/>
    </source>
</evidence>
<evidence type="ECO:0000256" key="2">
    <source>
        <dbReference type="ARBA" id="ARBA00005194"/>
    </source>
</evidence>
<dbReference type="InterPro" id="IPR002076">
    <property type="entry name" value="ELO_fam"/>
</dbReference>
<feature type="transmembrane region" description="Helical" evidence="11">
    <location>
        <begin position="350"/>
        <end position="368"/>
    </location>
</feature>
<feature type="transmembrane region" description="Helical" evidence="11">
    <location>
        <begin position="28"/>
        <end position="47"/>
    </location>
</feature>
<comment type="caution">
    <text evidence="11">Lacks conserved residue(s) required for the propagation of feature annotation.</text>
</comment>
<keyword evidence="3 11" id="KW-0444">Lipid biosynthesis</keyword>
<dbReference type="GO" id="GO:0009922">
    <property type="term" value="F:fatty acid elongase activity"/>
    <property type="evidence" value="ECO:0007669"/>
    <property type="project" value="UniProtKB-EC"/>
</dbReference>
<evidence type="ECO:0000256" key="1">
    <source>
        <dbReference type="ARBA" id="ARBA00004141"/>
    </source>
</evidence>
<sequence>MDELKRIAFTAPFRYEEAVRFTSTLRNFGIYFSVLYVITIFSIKFVMTRFKPFQLTTALNLWNTWLAVFSVLGSFFTSIALFSEISNYGFVASYTKIGDFFEGTSGYWSWLFCLSKFAELGDTILIVLRKKPLIFLHWYHHVLTLNYGIISYTHHTPYNTWIIWLNFTVHSFMYSYYFLRSINIRVPAAIARNITTMQLLQFFITLLILTHEPNDQGIMEFIFGSKFEFEPARKWASEMEWTILNISLTYVVTIFAIKYAMRDRKPYDLQQPLVIWNALLAVFSILGVAKITPVFLKQIATKGYISTFTEIGPCFTDDVAGYWTFLWIISKVPELLDTIFIVLRKRPLMLMHWYHHALTGYFAIVTYANKNAYMIWVVWLNFIVHSFMYSYYMLRSLRIRVPPQIAQFITFGQIIQFAITHVVMIHLAILVSTTTNNYAVTLRGFALGTLMEVTYLVLWIRFYYVSYYANGGKKYIEHKKNIKAQ</sequence>
<evidence type="ECO:0000256" key="10">
    <source>
        <dbReference type="ARBA" id="ARBA00023160"/>
    </source>
</evidence>
<dbReference type="PANTHER" id="PTHR11157:SF29">
    <property type="entry name" value="ELONGATION OF LONG CHAIN FATTY ACIDS PROTEIN 5"/>
    <property type="match status" value="1"/>
</dbReference>
<feature type="transmembrane region" description="Helical" evidence="11">
    <location>
        <begin position="241"/>
        <end position="261"/>
    </location>
</feature>
<feature type="transmembrane region" description="Helical" evidence="11">
    <location>
        <begin position="374"/>
        <end position="394"/>
    </location>
</feature>
<evidence type="ECO:0000256" key="6">
    <source>
        <dbReference type="ARBA" id="ARBA00022832"/>
    </source>
</evidence>
<feature type="transmembrane region" description="Helical" evidence="11">
    <location>
        <begin position="59"/>
        <end position="82"/>
    </location>
</feature>
<feature type="transmembrane region" description="Helical" evidence="11">
    <location>
        <begin position="406"/>
        <end position="432"/>
    </location>
</feature>
<dbReference type="InterPro" id="IPR030457">
    <property type="entry name" value="ELO_CS"/>
</dbReference>
<evidence type="ECO:0000313" key="12">
    <source>
        <dbReference type="EMBL" id="OZC09092.1"/>
    </source>
</evidence>
<dbReference type="Pfam" id="PF01151">
    <property type="entry name" value="ELO"/>
    <property type="match status" value="2"/>
</dbReference>
<dbReference type="GO" id="GO:0042761">
    <property type="term" value="P:very long-chain fatty acid biosynthetic process"/>
    <property type="evidence" value="ECO:0007669"/>
    <property type="project" value="TreeGrafter"/>
</dbReference>
<keyword evidence="13" id="KW-1185">Reference proteome</keyword>
<evidence type="ECO:0000256" key="4">
    <source>
        <dbReference type="ARBA" id="ARBA00022679"/>
    </source>
</evidence>
<dbReference type="EC" id="2.3.1.199" evidence="11"/>
<comment type="pathway">
    <text evidence="2">Lipid metabolism; fatty acid biosynthesis.</text>
</comment>
<proteinExistence type="inferred from homology"/>
<dbReference type="GO" id="GO:0019367">
    <property type="term" value="P:fatty acid elongation, saturated fatty acid"/>
    <property type="evidence" value="ECO:0007669"/>
    <property type="project" value="TreeGrafter"/>
</dbReference>
<keyword evidence="9 11" id="KW-0472">Membrane</keyword>
<keyword evidence="5 11" id="KW-0812">Transmembrane</keyword>
<reference evidence="12 13" key="1">
    <citation type="submission" date="2015-12" db="EMBL/GenBank/DDBJ databases">
        <title>Draft genome of the nematode, Onchocerca flexuosa.</title>
        <authorList>
            <person name="Mitreva M."/>
        </authorList>
    </citation>
    <scope>NUCLEOTIDE SEQUENCE [LARGE SCALE GENOMIC DNA]</scope>
    <source>
        <strain evidence="12">Red Deer</strain>
    </source>
</reference>
<organism evidence="12 13">
    <name type="scientific">Onchocerca flexuosa</name>
    <dbReference type="NCBI Taxonomy" id="387005"/>
    <lineage>
        <taxon>Eukaryota</taxon>
        <taxon>Metazoa</taxon>
        <taxon>Ecdysozoa</taxon>
        <taxon>Nematoda</taxon>
        <taxon>Chromadorea</taxon>
        <taxon>Rhabditida</taxon>
        <taxon>Spirurina</taxon>
        <taxon>Spiruromorpha</taxon>
        <taxon>Filarioidea</taxon>
        <taxon>Onchocercidae</taxon>
        <taxon>Onchocerca</taxon>
    </lineage>
</organism>
<dbReference type="AlphaFoldDB" id="A0A238BV03"/>
<evidence type="ECO:0000256" key="9">
    <source>
        <dbReference type="ARBA" id="ARBA00023136"/>
    </source>
</evidence>
<evidence type="ECO:0000256" key="8">
    <source>
        <dbReference type="ARBA" id="ARBA00023098"/>
    </source>
</evidence>
<keyword evidence="7 11" id="KW-1133">Transmembrane helix</keyword>
<feature type="transmembrane region" description="Helical" evidence="11">
    <location>
        <begin position="161"/>
        <end position="179"/>
    </location>
</feature>
<dbReference type="PROSITE" id="PS01188">
    <property type="entry name" value="ELO"/>
    <property type="match status" value="1"/>
</dbReference>
<keyword evidence="6 11" id="KW-0276">Fatty acid metabolism</keyword>
<feature type="transmembrane region" description="Helical" evidence="11">
    <location>
        <begin position="191"/>
        <end position="209"/>
    </location>
</feature>
<keyword evidence="8 11" id="KW-0443">Lipid metabolism</keyword>
<feature type="transmembrane region" description="Helical" evidence="11">
    <location>
        <begin position="273"/>
        <end position="296"/>
    </location>
</feature>
<keyword evidence="4 11" id="KW-0808">Transferase</keyword>
<dbReference type="Proteomes" id="UP000242913">
    <property type="component" value="Unassembled WGS sequence"/>
</dbReference>
<feature type="transmembrane region" description="Helical" evidence="11">
    <location>
        <begin position="135"/>
        <end position="155"/>
    </location>
</feature>
<dbReference type="GO" id="GO:0034626">
    <property type="term" value="P:fatty acid elongation, polyunsaturated fatty acid"/>
    <property type="evidence" value="ECO:0007669"/>
    <property type="project" value="TreeGrafter"/>
</dbReference>
<evidence type="ECO:0000313" key="13">
    <source>
        <dbReference type="Proteomes" id="UP000242913"/>
    </source>
</evidence>
<keyword evidence="10 11" id="KW-0275">Fatty acid biosynthesis</keyword>
<evidence type="ECO:0000256" key="3">
    <source>
        <dbReference type="ARBA" id="ARBA00022516"/>
    </source>
</evidence>
<name>A0A238BV03_9BILA</name>